<dbReference type="Pfam" id="PF00293">
    <property type="entry name" value="NUDIX"/>
    <property type="match status" value="1"/>
</dbReference>
<evidence type="ECO:0000256" key="2">
    <source>
        <dbReference type="ARBA" id="ARBA00001946"/>
    </source>
</evidence>
<dbReference type="EMBL" id="JAYLLH010000005">
    <property type="protein sequence ID" value="MEC3860684.1"/>
    <property type="molecule type" value="Genomic_DNA"/>
</dbReference>
<evidence type="ECO:0000259" key="7">
    <source>
        <dbReference type="PROSITE" id="PS51462"/>
    </source>
</evidence>
<comment type="cofactor">
    <cofactor evidence="2">
        <name>Mg(2+)</name>
        <dbReference type="ChEBI" id="CHEBI:18420"/>
    </cofactor>
</comment>
<accession>A0ABU6HDZ3</accession>
<keyword evidence="3" id="KW-0479">Metal-binding</keyword>
<dbReference type="InterPro" id="IPR045121">
    <property type="entry name" value="CoAse"/>
</dbReference>
<dbReference type="Gene3D" id="3.90.79.10">
    <property type="entry name" value="Nucleoside Triphosphate Pyrophosphohydrolase"/>
    <property type="match status" value="1"/>
</dbReference>
<feature type="domain" description="Nudix hydrolase" evidence="7">
    <location>
        <begin position="35"/>
        <end position="166"/>
    </location>
</feature>
<dbReference type="Proteomes" id="UP001348149">
    <property type="component" value="Unassembled WGS sequence"/>
</dbReference>
<keyword evidence="9" id="KW-1185">Reference proteome</keyword>
<protein>
    <submittedName>
        <fullName evidence="8">CoA pyrophosphatase</fullName>
    </submittedName>
</protein>
<evidence type="ECO:0000256" key="4">
    <source>
        <dbReference type="ARBA" id="ARBA00022801"/>
    </source>
</evidence>
<organism evidence="8 9">
    <name type="scientific">Mesobacterium hydrothermale</name>
    <dbReference type="NCBI Taxonomy" id="3111907"/>
    <lineage>
        <taxon>Bacteria</taxon>
        <taxon>Pseudomonadati</taxon>
        <taxon>Pseudomonadota</taxon>
        <taxon>Alphaproteobacteria</taxon>
        <taxon>Rhodobacterales</taxon>
        <taxon>Roseobacteraceae</taxon>
        <taxon>Mesobacterium</taxon>
    </lineage>
</organism>
<dbReference type="PANTHER" id="PTHR12992:SF11">
    <property type="entry name" value="MITOCHONDRIAL COENZYME A DIPHOSPHATASE NUDT8"/>
    <property type="match status" value="1"/>
</dbReference>
<dbReference type="PANTHER" id="PTHR12992">
    <property type="entry name" value="NUDIX HYDROLASE"/>
    <property type="match status" value="1"/>
</dbReference>
<comment type="caution">
    <text evidence="8">The sequence shown here is derived from an EMBL/GenBank/DDBJ whole genome shotgun (WGS) entry which is preliminary data.</text>
</comment>
<evidence type="ECO:0000313" key="8">
    <source>
        <dbReference type="EMBL" id="MEC3860684.1"/>
    </source>
</evidence>
<evidence type="ECO:0000256" key="5">
    <source>
        <dbReference type="ARBA" id="ARBA00022842"/>
    </source>
</evidence>
<dbReference type="RefSeq" id="WP_326296309.1">
    <property type="nucleotide sequence ID" value="NZ_JAYLLH010000005.1"/>
</dbReference>
<dbReference type="PROSITE" id="PS51462">
    <property type="entry name" value="NUDIX"/>
    <property type="match status" value="1"/>
</dbReference>
<comment type="cofactor">
    <cofactor evidence="1">
        <name>Mn(2+)</name>
        <dbReference type="ChEBI" id="CHEBI:29035"/>
    </cofactor>
</comment>
<evidence type="ECO:0000256" key="1">
    <source>
        <dbReference type="ARBA" id="ARBA00001936"/>
    </source>
</evidence>
<sequence>MTDLDAVRRALTLDSAASSDFDLNPEAVLPAHRKLRPAGVLVPLIDGPTGCQVILTKRSSALKHHPGQIAFPGGKVDPADADPTAAALREAHEEIGLPPGIVQVLGTLPSHETVTGFCVTPVVAHVTAEFRDIPEPGEVAEVFRVPLSHVTDPVNFSIQSRRWRGQRRRYFTVPYGPYYIWGATARILRGLADRMSK</sequence>
<gene>
    <name evidence="8" type="ORF">VK792_05260</name>
</gene>
<evidence type="ECO:0000256" key="3">
    <source>
        <dbReference type="ARBA" id="ARBA00022723"/>
    </source>
</evidence>
<keyword evidence="5" id="KW-0460">Magnesium</keyword>
<name>A0ABU6HDZ3_9RHOB</name>
<dbReference type="NCBIfam" id="NF007980">
    <property type="entry name" value="PRK10707.1"/>
    <property type="match status" value="1"/>
</dbReference>
<dbReference type="SUPFAM" id="SSF55811">
    <property type="entry name" value="Nudix"/>
    <property type="match status" value="1"/>
</dbReference>
<dbReference type="CDD" id="cd03426">
    <property type="entry name" value="NUDIX_CoAse_Nudt7"/>
    <property type="match status" value="1"/>
</dbReference>
<reference evidence="8 9" key="1">
    <citation type="submission" date="2024-01" db="EMBL/GenBank/DDBJ databases">
        <title>Mesobacterium rodlantinim sp. nov., isolated from shallow sea hydrothermal systems off Kueishantao Island.</title>
        <authorList>
            <person name="Su Z."/>
            <person name="Tang K."/>
        </authorList>
    </citation>
    <scope>NUCLEOTIDE SEQUENCE [LARGE SCALE GENOMIC DNA]</scope>
    <source>
        <strain evidence="8 9">TK19101</strain>
    </source>
</reference>
<keyword evidence="6" id="KW-0464">Manganese</keyword>
<evidence type="ECO:0000256" key="6">
    <source>
        <dbReference type="ARBA" id="ARBA00023211"/>
    </source>
</evidence>
<proteinExistence type="predicted"/>
<keyword evidence="4" id="KW-0378">Hydrolase</keyword>
<dbReference type="InterPro" id="IPR000086">
    <property type="entry name" value="NUDIX_hydrolase_dom"/>
</dbReference>
<dbReference type="InterPro" id="IPR015797">
    <property type="entry name" value="NUDIX_hydrolase-like_dom_sf"/>
</dbReference>
<evidence type="ECO:0000313" key="9">
    <source>
        <dbReference type="Proteomes" id="UP001348149"/>
    </source>
</evidence>